<dbReference type="STRING" id="574349.SAMN05443545_106165"/>
<organism evidence="1 2">
    <name type="scientific">Aidingimonas halophila</name>
    <dbReference type="NCBI Taxonomy" id="574349"/>
    <lineage>
        <taxon>Bacteria</taxon>
        <taxon>Pseudomonadati</taxon>
        <taxon>Pseudomonadota</taxon>
        <taxon>Gammaproteobacteria</taxon>
        <taxon>Oceanospirillales</taxon>
        <taxon>Halomonadaceae</taxon>
        <taxon>Aidingimonas</taxon>
    </lineage>
</organism>
<dbReference type="Pfam" id="PF20227">
    <property type="entry name" value="DUF6586"/>
    <property type="match status" value="1"/>
</dbReference>
<dbReference type="InterPro" id="IPR046493">
    <property type="entry name" value="DUF6586"/>
</dbReference>
<reference evidence="1 2" key="1">
    <citation type="submission" date="2016-10" db="EMBL/GenBank/DDBJ databases">
        <authorList>
            <person name="de Groot N.N."/>
        </authorList>
    </citation>
    <scope>NUCLEOTIDE SEQUENCE [LARGE SCALE GENOMIC DNA]</scope>
    <source>
        <strain evidence="1 2">DSM 19219</strain>
    </source>
</reference>
<gene>
    <name evidence="1" type="ORF">SAMN05443545_106165</name>
</gene>
<protein>
    <submittedName>
        <fullName evidence="1">Uncharacterized protein</fullName>
    </submittedName>
</protein>
<accession>A0A1H3D1C0</accession>
<dbReference type="AlphaFoldDB" id="A0A1H3D1C0"/>
<keyword evidence="2" id="KW-1185">Reference proteome</keyword>
<evidence type="ECO:0000313" key="2">
    <source>
        <dbReference type="Proteomes" id="UP000198500"/>
    </source>
</evidence>
<dbReference type="Proteomes" id="UP000198500">
    <property type="component" value="Unassembled WGS sequence"/>
</dbReference>
<dbReference type="EMBL" id="FNNI01000006">
    <property type="protein sequence ID" value="SDX60273.1"/>
    <property type="molecule type" value="Genomic_DNA"/>
</dbReference>
<name>A0A1H3D1C0_9GAMM</name>
<proteinExistence type="predicted"/>
<dbReference type="OrthoDB" id="6166498at2"/>
<evidence type="ECO:0000313" key="1">
    <source>
        <dbReference type="EMBL" id="SDX60273.1"/>
    </source>
</evidence>
<dbReference type="RefSeq" id="WP_092570298.1">
    <property type="nucleotide sequence ID" value="NZ_BMXH01000005.1"/>
</dbReference>
<sequence>MTPAGRTNQLIYQAELLLQIPHGDDEHANARRMATEEGAMAVAELALNSALRELTEHAMLARHDWRELLTGERPLAELEHLRELARREDSWLAWLLARLAQLHDVDGAAGHRQGGAALIVTAGEADMAERLRWCLREFKSTLAELRETSFEW</sequence>